<evidence type="ECO:0000313" key="1">
    <source>
        <dbReference type="EMBL" id="MBV2127574.1"/>
    </source>
</evidence>
<keyword evidence="2" id="KW-1185">Reference proteome</keyword>
<gene>
    <name evidence="1" type="ORF">KQY15_00500</name>
</gene>
<organism evidence="1 2">
    <name type="scientific">Arsukibacterium indicum</name>
    <dbReference type="NCBI Taxonomy" id="2848612"/>
    <lineage>
        <taxon>Bacteria</taxon>
        <taxon>Pseudomonadati</taxon>
        <taxon>Pseudomonadota</taxon>
        <taxon>Gammaproteobacteria</taxon>
        <taxon>Chromatiales</taxon>
        <taxon>Chromatiaceae</taxon>
        <taxon>Arsukibacterium</taxon>
    </lineage>
</organism>
<dbReference type="RefSeq" id="WP_217666438.1">
    <property type="nucleotide sequence ID" value="NZ_JAHRID010000001.1"/>
</dbReference>
<dbReference type="Proteomes" id="UP000704611">
    <property type="component" value="Unassembled WGS sequence"/>
</dbReference>
<protein>
    <recommendedName>
        <fullName evidence="3">HEPN AbiU2-like domain-containing protein</fullName>
    </recommendedName>
</protein>
<evidence type="ECO:0000313" key="2">
    <source>
        <dbReference type="Proteomes" id="UP000704611"/>
    </source>
</evidence>
<dbReference type="EMBL" id="JAHRID010000001">
    <property type="protein sequence ID" value="MBV2127574.1"/>
    <property type="molecule type" value="Genomic_DNA"/>
</dbReference>
<proteinExistence type="predicted"/>
<comment type="caution">
    <text evidence="1">The sequence shown here is derived from an EMBL/GenBank/DDBJ whole genome shotgun (WGS) entry which is preliminary data.</text>
</comment>
<accession>A0ABS6MFJ6</accession>
<sequence>MEEKLAALGELQKNFESVGRELFEACEGQLFPADALFLASCNRALQVLHGFMLILRNNGYSCGVALLRIQLDSILRLHGITLTADPHDSANKVIQGEKLSKIKDKAGRQLSDAYLVDRLTEINPWLKDTYRHCSSYIHLSDTSFHHLLDKSEQVPNTNERKLYIGSDESEIAEKYKIELIQAFSVATEGIQKLTKEWTIKRHIFGCPEVLKKQYTTTA</sequence>
<evidence type="ECO:0008006" key="3">
    <source>
        <dbReference type="Google" id="ProtNLM"/>
    </source>
</evidence>
<reference evidence="1 2" key="1">
    <citation type="submission" date="2021-06" db="EMBL/GenBank/DDBJ databases">
        <title>Rheinheimera indica sp. nov., isolated from deep-sea sediment.</title>
        <authorList>
            <person name="Wang Z."/>
            <person name="Zhang X.-Y."/>
        </authorList>
    </citation>
    <scope>NUCLEOTIDE SEQUENCE [LARGE SCALE GENOMIC DNA]</scope>
    <source>
        <strain evidence="1 2">SM2107</strain>
    </source>
</reference>
<name>A0ABS6MFJ6_9GAMM</name>